<dbReference type="Gramene" id="rna-AYBTSS11_LOCUS6873">
    <property type="protein sequence ID" value="CAJ1934369.1"/>
    <property type="gene ID" value="gene-AYBTSS11_LOCUS6873"/>
</dbReference>
<protein>
    <submittedName>
        <fullName evidence="2">Uncharacterized protein</fullName>
    </submittedName>
</protein>
<reference evidence="2" key="1">
    <citation type="submission" date="2023-10" db="EMBL/GenBank/DDBJ databases">
        <authorList>
            <person name="Domelevo Entfellner J.-B."/>
        </authorList>
    </citation>
    <scope>NUCLEOTIDE SEQUENCE</scope>
</reference>
<feature type="compositionally biased region" description="Basic residues" evidence="1">
    <location>
        <begin position="52"/>
        <end position="61"/>
    </location>
</feature>
<accession>A0AA86SBF8</accession>
<evidence type="ECO:0000313" key="3">
    <source>
        <dbReference type="Proteomes" id="UP001189624"/>
    </source>
</evidence>
<feature type="region of interest" description="Disordered" evidence="1">
    <location>
        <begin position="34"/>
        <end position="61"/>
    </location>
</feature>
<dbReference type="AlphaFoldDB" id="A0AA86SBF8"/>
<keyword evidence="3" id="KW-1185">Reference proteome</keyword>
<proteinExistence type="predicted"/>
<organism evidence="2 3">
    <name type="scientific">Sphenostylis stenocarpa</name>
    <dbReference type="NCBI Taxonomy" id="92480"/>
    <lineage>
        <taxon>Eukaryota</taxon>
        <taxon>Viridiplantae</taxon>
        <taxon>Streptophyta</taxon>
        <taxon>Embryophyta</taxon>
        <taxon>Tracheophyta</taxon>
        <taxon>Spermatophyta</taxon>
        <taxon>Magnoliopsida</taxon>
        <taxon>eudicotyledons</taxon>
        <taxon>Gunneridae</taxon>
        <taxon>Pentapetalae</taxon>
        <taxon>rosids</taxon>
        <taxon>fabids</taxon>
        <taxon>Fabales</taxon>
        <taxon>Fabaceae</taxon>
        <taxon>Papilionoideae</taxon>
        <taxon>50 kb inversion clade</taxon>
        <taxon>NPAAA clade</taxon>
        <taxon>indigoferoid/millettioid clade</taxon>
        <taxon>Phaseoleae</taxon>
        <taxon>Sphenostylis</taxon>
    </lineage>
</organism>
<evidence type="ECO:0000313" key="2">
    <source>
        <dbReference type="EMBL" id="CAJ1934369.1"/>
    </source>
</evidence>
<evidence type="ECO:0000256" key="1">
    <source>
        <dbReference type="SAM" id="MobiDB-lite"/>
    </source>
</evidence>
<name>A0AA86SBF8_9FABA</name>
<dbReference type="EMBL" id="OY731399">
    <property type="protein sequence ID" value="CAJ1934369.1"/>
    <property type="molecule type" value="Genomic_DNA"/>
</dbReference>
<feature type="compositionally biased region" description="Basic and acidic residues" evidence="1">
    <location>
        <begin position="38"/>
        <end position="51"/>
    </location>
</feature>
<sequence>MGWRRNLGCRMKLRKQKKLRRMDKKLGKEKKLRMKNKLGKEKKLRMENKLGKEKKKLRMEK</sequence>
<dbReference type="Proteomes" id="UP001189624">
    <property type="component" value="Chromosome 2"/>
</dbReference>
<gene>
    <name evidence="2" type="ORF">AYBTSS11_LOCUS6873</name>
</gene>